<keyword evidence="4" id="KW-1185">Reference proteome</keyword>
<proteinExistence type="predicted"/>
<reference evidence="4" key="1">
    <citation type="journal article" date="2019" name="Int. J. Syst. Evol. Microbiol.">
        <title>The Global Catalogue of Microorganisms (GCM) 10K type strain sequencing project: providing services to taxonomists for standard genome sequencing and annotation.</title>
        <authorList>
            <consortium name="The Broad Institute Genomics Platform"/>
            <consortium name="The Broad Institute Genome Sequencing Center for Infectious Disease"/>
            <person name="Wu L."/>
            <person name="Ma J."/>
        </authorList>
    </citation>
    <scope>NUCLEOTIDE SEQUENCE [LARGE SCALE GENOMIC DNA]</scope>
    <source>
        <strain evidence="4">JCM 17068</strain>
    </source>
</reference>
<accession>A0ABP7UBS1</accession>
<comment type="caution">
    <text evidence="3">The sequence shown here is derived from an EMBL/GenBank/DDBJ whole genome shotgun (WGS) entry which is preliminary data.</text>
</comment>
<organism evidence="3 4">
    <name type="scientific">Flavobacterium chungnamense</name>
    <dbReference type="NCBI Taxonomy" id="706182"/>
    <lineage>
        <taxon>Bacteria</taxon>
        <taxon>Pseudomonadati</taxon>
        <taxon>Bacteroidota</taxon>
        <taxon>Flavobacteriia</taxon>
        <taxon>Flavobacteriales</taxon>
        <taxon>Flavobacteriaceae</taxon>
        <taxon>Flavobacterium</taxon>
    </lineage>
</organism>
<protein>
    <submittedName>
        <fullName evidence="3">Glycosyltransferase</fullName>
    </submittedName>
</protein>
<dbReference type="PANTHER" id="PTHR46401:SF2">
    <property type="entry name" value="GLYCOSYLTRANSFERASE WBBK-RELATED"/>
    <property type="match status" value="1"/>
</dbReference>
<dbReference type="PANTHER" id="PTHR46401">
    <property type="entry name" value="GLYCOSYLTRANSFERASE WBBK-RELATED"/>
    <property type="match status" value="1"/>
</dbReference>
<dbReference type="EMBL" id="BAABCS010000002">
    <property type="protein sequence ID" value="GAA4039716.1"/>
    <property type="molecule type" value="Genomic_DNA"/>
</dbReference>
<name>A0ABP7UBS1_9FLAO</name>
<gene>
    <name evidence="3" type="ORF">GCM10022388_00270</name>
</gene>
<sequence>MAEIKKNLLFIINNLNCGGAEKSLVSLLQTIDYSKYAVDLFVFKHEGVFFENLPKEVVVLEEQTIVPYLYSSTKSAVLKAVKNFNFHAIYLRIVLYLLSKKYKSGVLQEQYFWNYYAKALSKLEKEYDVAIGFQEKNPIYFCIDKVSAKSKIGWIHTDLEKLQLDFDNDKYYFEKLNHMVTVSDGLTERLQSKLPDLSTKIITIENIISSKIITELSKERIDVSFDSAYFNLIYVGRIAKEKGLFMGLEALKILIEKGHKVRWYLIGDGDQKLALLNEAKNYGVSEYLFFLGLKSNPYAYISKASAFILPSFFEGKSISLEEAKLLHKPIVVTNFSSAKDQIDQGVTGLIADMNAISIAEKVEQLISNSSLQEDLINNLKNTTFGTENEVTKFYNLISNG</sequence>
<dbReference type="Pfam" id="PF00534">
    <property type="entry name" value="Glycos_transf_1"/>
    <property type="match status" value="1"/>
</dbReference>
<evidence type="ECO:0000313" key="4">
    <source>
        <dbReference type="Proteomes" id="UP001500426"/>
    </source>
</evidence>
<feature type="domain" description="Glycosyl transferase family 1" evidence="2">
    <location>
        <begin position="227"/>
        <end position="381"/>
    </location>
</feature>
<dbReference type="Gene3D" id="3.40.50.2000">
    <property type="entry name" value="Glycogen Phosphorylase B"/>
    <property type="match status" value="2"/>
</dbReference>
<dbReference type="InterPro" id="IPR001296">
    <property type="entry name" value="Glyco_trans_1"/>
</dbReference>
<dbReference type="Proteomes" id="UP001500426">
    <property type="component" value="Unassembled WGS sequence"/>
</dbReference>
<keyword evidence="1" id="KW-0808">Transferase</keyword>
<dbReference type="SUPFAM" id="SSF53756">
    <property type="entry name" value="UDP-Glycosyltransferase/glycogen phosphorylase"/>
    <property type="match status" value="1"/>
</dbReference>
<dbReference type="RefSeq" id="WP_345088850.1">
    <property type="nucleotide sequence ID" value="NZ_BAABCS010000002.1"/>
</dbReference>
<dbReference type="CDD" id="cd03811">
    <property type="entry name" value="GT4_GT28_WabH-like"/>
    <property type="match status" value="1"/>
</dbReference>
<evidence type="ECO:0000313" key="3">
    <source>
        <dbReference type="EMBL" id="GAA4039716.1"/>
    </source>
</evidence>
<evidence type="ECO:0000259" key="2">
    <source>
        <dbReference type="Pfam" id="PF00534"/>
    </source>
</evidence>
<evidence type="ECO:0000256" key="1">
    <source>
        <dbReference type="ARBA" id="ARBA00022679"/>
    </source>
</evidence>